<dbReference type="InterPro" id="IPR011991">
    <property type="entry name" value="ArsR-like_HTH"/>
</dbReference>
<keyword evidence="3" id="KW-0804">Transcription</keyword>
<comment type="caution">
    <text evidence="5">The sequence shown here is derived from an EMBL/GenBank/DDBJ whole genome shotgun (WGS) entry which is preliminary data.</text>
</comment>
<dbReference type="PANTHER" id="PTHR33154">
    <property type="entry name" value="TRANSCRIPTIONAL REGULATOR, ARSR FAMILY"/>
    <property type="match status" value="1"/>
</dbReference>
<dbReference type="InterPro" id="IPR001845">
    <property type="entry name" value="HTH_ArsR_DNA-bd_dom"/>
</dbReference>
<dbReference type="Proteomes" id="UP000597444">
    <property type="component" value="Unassembled WGS sequence"/>
</dbReference>
<protein>
    <recommendedName>
        <fullName evidence="4">HTH arsR-type domain-containing protein</fullName>
    </recommendedName>
</protein>
<dbReference type="Pfam" id="PF01022">
    <property type="entry name" value="HTH_5"/>
    <property type="match status" value="1"/>
</dbReference>
<evidence type="ECO:0000313" key="5">
    <source>
        <dbReference type="EMBL" id="GHO92621.1"/>
    </source>
</evidence>
<evidence type="ECO:0000313" key="6">
    <source>
        <dbReference type="Proteomes" id="UP000597444"/>
    </source>
</evidence>
<feature type="domain" description="HTH arsR-type" evidence="4">
    <location>
        <begin position="24"/>
        <end position="118"/>
    </location>
</feature>
<proteinExistence type="predicted"/>
<dbReference type="EMBL" id="BNJK01000001">
    <property type="protein sequence ID" value="GHO92621.1"/>
    <property type="molecule type" value="Genomic_DNA"/>
</dbReference>
<dbReference type="RefSeq" id="WP_220203443.1">
    <property type="nucleotide sequence ID" value="NZ_BNJK01000001.1"/>
</dbReference>
<gene>
    <name evidence="5" type="ORF">KSF_026690</name>
</gene>
<dbReference type="PROSITE" id="PS50987">
    <property type="entry name" value="HTH_ARSR_2"/>
    <property type="match status" value="1"/>
</dbReference>
<reference evidence="5" key="1">
    <citation type="submission" date="2020-10" db="EMBL/GenBank/DDBJ databases">
        <title>Taxonomic study of unclassified bacteria belonging to the class Ktedonobacteria.</title>
        <authorList>
            <person name="Yabe S."/>
            <person name="Wang C.M."/>
            <person name="Zheng Y."/>
            <person name="Sakai Y."/>
            <person name="Cavaletti L."/>
            <person name="Monciardini P."/>
            <person name="Donadio S."/>
        </authorList>
    </citation>
    <scope>NUCLEOTIDE SEQUENCE</scope>
    <source>
        <strain evidence="5">ID150040</strain>
    </source>
</reference>
<accession>A0A8J3IE32</accession>
<dbReference type="Gene3D" id="1.10.10.10">
    <property type="entry name" value="Winged helix-like DNA-binding domain superfamily/Winged helix DNA-binding domain"/>
    <property type="match status" value="1"/>
</dbReference>
<sequence>MLINNQQERLEAQRRFSAARIKNFDLEQDEVLLRFGRAFADPMRIRILALLASRSMFGQELAEALGVTTPTISHHISLLKRVGLINVRRENSYRHYELNPDGLQTIIENLTVEHLRGLDPSLIAEAESLE</sequence>
<evidence type="ECO:0000256" key="2">
    <source>
        <dbReference type="ARBA" id="ARBA00023125"/>
    </source>
</evidence>
<dbReference type="InterPro" id="IPR051081">
    <property type="entry name" value="HTH_MetalResp_TranReg"/>
</dbReference>
<dbReference type="GO" id="GO:0003677">
    <property type="term" value="F:DNA binding"/>
    <property type="evidence" value="ECO:0007669"/>
    <property type="project" value="UniProtKB-KW"/>
</dbReference>
<dbReference type="PANTHER" id="PTHR33154:SF33">
    <property type="entry name" value="TRANSCRIPTIONAL REPRESSOR SDPR"/>
    <property type="match status" value="1"/>
</dbReference>
<dbReference type="SMART" id="SM00418">
    <property type="entry name" value="HTH_ARSR"/>
    <property type="match status" value="1"/>
</dbReference>
<evidence type="ECO:0000256" key="1">
    <source>
        <dbReference type="ARBA" id="ARBA00023015"/>
    </source>
</evidence>
<dbReference type="AlphaFoldDB" id="A0A8J3IE32"/>
<name>A0A8J3IE32_9CHLR</name>
<keyword evidence="6" id="KW-1185">Reference proteome</keyword>
<dbReference type="PRINTS" id="PR00778">
    <property type="entry name" value="HTHARSR"/>
</dbReference>
<organism evidence="5 6">
    <name type="scientific">Reticulibacter mediterranei</name>
    <dbReference type="NCBI Taxonomy" id="2778369"/>
    <lineage>
        <taxon>Bacteria</taxon>
        <taxon>Bacillati</taxon>
        <taxon>Chloroflexota</taxon>
        <taxon>Ktedonobacteria</taxon>
        <taxon>Ktedonobacterales</taxon>
        <taxon>Reticulibacteraceae</taxon>
        <taxon>Reticulibacter</taxon>
    </lineage>
</organism>
<dbReference type="GO" id="GO:0003700">
    <property type="term" value="F:DNA-binding transcription factor activity"/>
    <property type="evidence" value="ECO:0007669"/>
    <property type="project" value="InterPro"/>
</dbReference>
<dbReference type="InterPro" id="IPR036388">
    <property type="entry name" value="WH-like_DNA-bd_sf"/>
</dbReference>
<dbReference type="CDD" id="cd00090">
    <property type="entry name" value="HTH_ARSR"/>
    <property type="match status" value="1"/>
</dbReference>
<keyword evidence="2" id="KW-0238">DNA-binding</keyword>
<keyword evidence="1" id="KW-0805">Transcription regulation</keyword>
<dbReference type="NCBIfam" id="NF033788">
    <property type="entry name" value="HTH_metalloreg"/>
    <property type="match status" value="1"/>
</dbReference>
<dbReference type="InterPro" id="IPR036390">
    <property type="entry name" value="WH_DNA-bd_sf"/>
</dbReference>
<evidence type="ECO:0000256" key="3">
    <source>
        <dbReference type="ARBA" id="ARBA00023163"/>
    </source>
</evidence>
<dbReference type="SUPFAM" id="SSF46785">
    <property type="entry name" value="Winged helix' DNA-binding domain"/>
    <property type="match status" value="1"/>
</dbReference>
<evidence type="ECO:0000259" key="4">
    <source>
        <dbReference type="PROSITE" id="PS50987"/>
    </source>
</evidence>